<gene>
    <name evidence="8" type="ORF">D7044_19600</name>
</gene>
<keyword evidence="5" id="KW-0067">ATP-binding</keyword>
<dbReference type="PROSITE" id="PS00584">
    <property type="entry name" value="PFKB_KINASES_2"/>
    <property type="match status" value="1"/>
</dbReference>
<organism evidence="8 9">
    <name type="scientific">Micromonospora musae</name>
    <dbReference type="NCBI Taxonomy" id="1894970"/>
    <lineage>
        <taxon>Bacteria</taxon>
        <taxon>Bacillati</taxon>
        <taxon>Actinomycetota</taxon>
        <taxon>Actinomycetes</taxon>
        <taxon>Micromonosporales</taxon>
        <taxon>Micromonosporaceae</taxon>
        <taxon>Micromonospora</taxon>
    </lineage>
</organism>
<name>A0A3A9Y0Y1_9ACTN</name>
<dbReference type="EMBL" id="RAZT01000009">
    <property type="protein sequence ID" value="RKN30722.1"/>
    <property type="molecule type" value="Genomic_DNA"/>
</dbReference>
<keyword evidence="2 6" id="KW-0808">Transferase</keyword>
<evidence type="ECO:0000256" key="3">
    <source>
        <dbReference type="ARBA" id="ARBA00022741"/>
    </source>
</evidence>
<evidence type="ECO:0000256" key="2">
    <source>
        <dbReference type="ARBA" id="ARBA00022679"/>
    </source>
</evidence>
<evidence type="ECO:0000259" key="7">
    <source>
        <dbReference type="Pfam" id="PF00294"/>
    </source>
</evidence>
<dbReference type="PANTHER" id="PTHR46566:SF5">
    <property type="entry name" value="1-PHOSPHOFRUCTOKINASE"/>
    <property type="match status" value="1"/>
</dbReference>
<feature type="domain" description="Carbohydrate kinase PfkB" evidence="7">
    <location>
        <begin position="13"/>
        <end position="283"/>
    </location>
</feature>
<evidence type="ECO:0000256" key="6">
    <source>
        <dbReference type="PIRNR" id="PIRNR000535"/>
    </source>
</evidence>
<protein>
    <submittedName>
        <fullName evidence="8">1-phosphofructokinase family hexose kinase</fullName>
    </submittedName>
</protein>
<keyword evidence="3" id="KW-0547">Nucleotide-binding</keyword>
<dbReference type="GO" id="GO:0008443">
    <property type="term" value="F:phosphofructokinase activity"/>
    <property type="evidence" value="ECO:0007669"/>
    <property type="project" value="TreeGrafter"/>
</dbReference>
<reference evidence="8 9" key="1">
    <citation type="submission" date="2018-09" db="EMBL/GenBank/DDBJ databases">
        <title>Micromonospora sp. nov. MS1-9, isolated from a root of Musa sp.</title>
        <authorList>
            <person name="Kuncharoen N."/>
            <person name="Kudo T."/>
            <person name="Ohkuma M."/>
            <person name="Yuki M."/>
            <person name="Tanasupawat S."/>
        </authorList>
    </citation>
    <scope>NUCLEOTIDE SEQUENCE [LARGE SCALE GENOMIC DNA]</scope>
    <source>
        <strain evidence="8 9">MS1-9</strain>
    </source>
</reference>
<dbReference type="InterPro" id="IPR017583">
    <property type="entry name" value="Tagatose/fructose_Pkinase"/>
</dbReference>
<proteinExistence type="inferred from homology"/>
<dbReference type="CDD" id="cd01164">
    <property type="entry name" value="FruK_PfkB_like"/>
    <property type="match status" value="1"/>
</dbReference>
<dbReference type="NCBIfam" id="TIGR03168">
    <property type="entry name" value="1-PFK"/>
    <property type="match status" value="1"/>
</dbReference>
<dbReference type="InterPro" id="IPR011611">
    <property type="entry name" value="PfkB_dom"/>
</dbReference>
<dbReference type="GO" id="GO:0005524">
    <property type="term" value="F:ATP binding"/>
    <property type="evidence" value="ECO:0007669"/>
    <property type="project" value="UniProtKB-KW"/>
</dbReference>
<dbReference type="Pfam" id="PF00294">
    <property type="entry name" value="PfkB"/>
    <property type="match status" value="1"/>
</dbReference>
<evidence type="ECO:0000313" key="9">
    <source>
        <dbReference type="Proteomes" id="UP000275865"/>
    </source>
</evidence>
<keyword evidence="4 8" id="KW-0418">Kinase</keyword>
<dbReference type="Proteomes" id="UP000275865">
    <property type="component" value="Unassembled WGS sequence"/>
</dbReference>
<dbReference type="GO" id="GO:0005829">
    <property type="term" value="C:cytosol"/>
    <property type="evidence" value="ECO:0007669"/>
    <property type="project" value="TreeGrafter"/>
</dbReference>
<evidence type="ECO:0000256" key="4">
    <source>
        <dbReference type="ARBA" id="ARBA00022777"/>
    </source>
</evidence>
<evidence type="ECO:0000313" key="8">
    <source>
        <dbReference type="EMBL" id="RKN30722.1"/>
    </source>
</evidence>
<dbReference type="InterPro" id="IPR002173">
    <property type="entry name" value="Carboh/pur_kinase_PfkB_CS"/>
</dbReference>
<dbReference type="PROSITE" id="PS00583">
    <property type="entry name" value="PFKB_KINASES_1"/>
    <property type="match status" value="1"/>
</dbReference>
<dbReference type="InterPro" id="IPR029056">
    <property type="entry name" value="Ribokinase-like"/>
</dbReference>
<accession>A0A3A9Y0Y1</accession>
<dbReference type="PANTHER" id="PTHR46566">
    <property type="entry name" value="1-PHOSPHOFRUCTOKINASE-RELATED"/>
    <property type="match status" value="1"/>
</dbReference>
<comment type="similarity">
    <text evidence="1">Belongs to the carbohydrate kinase PfkB family.</text>
</comment>
<dbReference type="SUPFAM" id="SSF53613">
    <property type="entry name" value="Ribokinase-like"/>
    <property type="match status" value="1"/>
</dbReference>
<evidence type="ECO:0000256" key="1">
    <source>
        <dbReference type="ARBA" id="ARBA00010688"/>
    </source>
</evidence>
<dbReference type="Gene3D" id="3.40.1190.20">
    <property type="match status" value="1"/>
</dbReference>
<comment type="caution">
    <text evidence="8">The sequence shown here is derived from an EMBL/GenBank/DDBJ whole genome shotgun (WGS) entry which is preliminary data.</text>
</comment>
<dbReference type="AlphaFoldDB" id="A0A3A9Y0Y1"/>
<evidence type="ECO:0000256" key="5">
    <source>
        <dbReference type="ARBA" id="ARBA00022840"/>
    </source>
</evidence>
<sequence length="303" mass="31468">MLTVTLNAALDVTYHVPALTPGAAHRVSRVDERAGGKGVNVARLLHTLGVPVVATGLAGGACGTRIRSLLAQEGVPETFAPIEAESRRTVVVAAPDSTTGFWEPGPTITPDEWDAFRTRFTDLVRDAAAVVLSGSLPLGVPADAYRVLIEAARRAGTWTVLDSSGQALRHGLRAVPDLVKPNADELADLLGCAPPRPAAALEAVRGLDAPTVVASFGPDGLLAVTGEGAWRAYVPQPVAGNPTGAGDACVAALTSGLIRQRPWPERLAEAVALSAAAVRAPVAGSVDLSDYRRLRRDVIVKEL</sequence>
<dbReference type="PIRSF" id="PIRSF000535">
    <property type="entry name" value="1PFK/6PFK/LacC"/>
    <property type="match status" value="1"/>
</dbReference>